<dbReference type="Proteomes" id="UP000269692">
    <property type="component" value="Unassembled WGS sequence"/>
</dbReference>
<dbReference type="Pfam" id="PF00149">
    <property type="entry name" value="Metallophos"/>
    <property type="match status" value="1"/>
</dbReference>
<keyword evidence="3" id="KW-1185">Reference proteome</keyword>
<reference evidence="2 3" key="1">
    <citation type="submission" date="2018-10" db="EMBL/GenBank/DDBJ databases">
        <title>Xanthobacter tagetidis genome sequencing and assembly.</title>
        <authorList>
            <person name="Maclea K.S."/>
            <person name="Goen A.E."/>
            <person name="Fatima S.A."/>
        </authorList>
    </citation>
    <scope>NUCLEOTIDE SEQUENCE [LARGE SCALE GENOMIC DNA]</scope>
    <source>
        <strain evidence="2 3">ATCC 700314</strain>
    </source>
</reference>
<name>A0A3L7ANF6_9HYPH</name>
<evidence type="ECO:0000313" key="2">
    <source>
        <dbReference type="EMBL" id="RLP81180.1"/>
    </source>
</evidence>
<proteinExistence type="predicted"/>
<dbReference type="InterPro" id="IPR004843">
    <property type="entry name" value="Calcineurin-like_PHP"/>
</dbReference>
<dbReference type="SUPFAM" id="SSF56300">
    <property type="entry name" value="Metallo-dependent phosphatases"/>
    <property type="match status" value="1"/>
</dbReference>
<protein>
    <submittedName>
        <fullName evidence="2">Calcineurin-like phosphoesterase 5</fullName>
    </submittedName>
</protein>
<dbReference type="Gene3D" id="3.60.21.10">
    <property type="match status" value="1"/>
</dbReference>
<comment type="caution">
    <text evidence="2">The sequence shown here is derived from an EMBL/GenBank/DDBJ whole genome shotgun (WGS) entry which is preliminary data.</text>
</comment>
<dbReference type="RefSeq" id="WP_121622032.1">
    <property type="nucleotide sequence ID" value="NZ_JACIIW010000003.1"/>
</dbReference>
<sequence length="681" mass="73750">MLHPETRLFTFAVVGDTHVKPESGDQSAPWKVNERATGRARFIAREIARYEPQFVIHLGDLVHPVPELPTFEEAVALTQQVFRQHHNRMHVLPGNHDIGDKPNPAMPAKGVRESWIAIHEKTYGPSYRVVDHDAIRVITLNTPVMNSGLPMEAAQRAWLEETLAASQGKRVFVFMHYPLFVLAPDEPSTYDNVDEPARSDLLALFARHEVEAVFAGHVHNIFYHRLAGTEYYVMPATSFVRQDYSEMFRIEAAPENGRDDAEKLGFALVDVHADGHVVRYVSSYGRELSAAEAAAPVAPRLALKSAHQKLPGGSPLGVFMRHPWAEIVALPQNGPMDEFVRKRARNDYPLAALWRLGTRRLRVPLDDLIDPYARARMGDLVANGFRFTVSGFGVPKGAARQALVENRDLVDRFECVLPFNAIAAAKDDLATFRAAIGRPVLLARVATSADDVKVGSKIELFVSHGFRPDQLPEVERLIDLPVDGFVIRAGLGTDLVALSAELDAFATRTGALMDLHLRVAANNPAANVTDDGAILAAAAELYACALAHPAVAMFLDPFMDLDRGYFVRHGLVDRRCNLRAAGLAVEALAAFLPEGGTPPALSVTDSPEGRALALKGTGLDALILLPKPGAALPLGPTAGPAHVVPLDAPFAIDGAIGDAPSGTLPTAADRPTLIVAADAKA</sequence>
<dbReference type="EMBL" id="RCTF01000002">
    <property type="protein sequence ID" value="RLP81180.1"/>
    <property type="molecule type" value="Genomic_DNA"/>
</dbReference>
<feature type="domain" description="Calcineurin-like phosphoesterase" evidence="1">
    <location>
        <begin position="10"/>
        <end position="219"/>
    </location>
</feature>
<dbReference type="InterPro" id="IPR029052">
    <property type="entry name" value="Metallo-depent_PP-like"/>
</dbReference>
<accession>A0A3L7ANF6</accession>
<gene>
    <name evidence="2" type="ORF">D9R14_04110</name>
</gene>
<dbReference type="PANTHER" id="PTHR43143">
    <property type="entry name" value="METALLOPHOSPHOESTERASE, CALCINEURIN SUPERFAMILY"/>
    <property type="match status" value="1"/>
</dbReference>
<dbReference type="OrthoDB" id="9780884at2"/>
<evidence type="ECO:0000313" key="3">
    <source>
        <dbReference type="Proteomes" id="UP000269692"/>
    </source>
</evidence>
<evidence type="ECO:0000259" key="1">
    <source>
        <dbReference type="Pfam" id="PF00149"/>
    </source>
</evidence>
<dbReference type="InterPro" id="IPR051918">
    <property type="entry name" value="STPP_CPPED1"/>
</dbReference>
<dbReference type="PANTHER" id="PTHR43143:SF1">
    <property type="entry name" value="SERINE_THREONINE-PROTEIN PHOSPHATASE CPPED1"/>
    <property type="match status" value="1"/>
</dbReference>
<dbReference type="AlphaFoldDB" id="A0A3L7ANF6"/>
<organism evidence="2 3">
    <name type="scientific">Xanthobacter tagetidis</name>
    <dbReference type="NCBI Taxonomy" id="60216"/>
    <lineage>
        <taxon>Bacteria</taxon>
        <taxon>Pseudomonadati</taxon>
        <taxon>Pseudomonadota</taxon>
        <taxon>Alphaproteobacteria</taxon>
        <taxon>Hyphomicrobiales</taxon>
        <taxon>Xanthobacteraceae</taxon>
        <taxon>Xanthobacter</taxon>
    </lineage>
</organism>
<dbReference type="GO" id="GO:0016787">
    <property type="term" value="F:hydrolase activity"/>
    <property type="evidence" value="ECO:0007669"/>
    <property type="project" value="InterPro"/>
</dbReference>